<dbReference type="EMBL" id="JBANQN010000004">
    <property type="protein sequence ID" value="KAK6792326.1"/>
    <property type="molecule type" value="Genomic_DNA"/>
</dbReference>
<comment type="caution">
    <text evidence="1">The sequence shown here is derived from an EMBL/GenBank/DDBJ whole genome shotgun (WGS) entry which is preliminary data.</text>
</comment>
<evidence type="ECO:0000313" key="2">
    <source>
        <dbReference type="Proteomes" id="UP001371456"/>
    </source>
</evidence>
<dbReference type="AlphaFoldDB" id="A0AAN8YHM3"/>
<reference evidence="1 2" key="1">
    <citation type="submission" date="2024-02" db="EMBL/GenBank/DDBJ databases">
        <title>de novo genome assembly of Solanum bulbocastanum strain 11H21.</title>
        <authorList>
            <person name="Hosaka A.J."/>
        </authorList>
    </citation>
    <scope>NUCLEOTIDE SEQUENCE [LARGE SCALE GENOMIC DNA]</scope>
    <source>
        <tissue evidence="1">Young leaves</tissue>
    </source>
</reference>
<keyword evidence="2" id="KW-1185">Reference proteome</keyword>
<protein>
    <submittedName>
        <fullName evidence="1">Uncharacterized protein</fullName>
    </submittedName>
</protein>
<evidence type="ECO:0000313" key="1">
    <source>
        <dbReference type="EMBL" id="KAK6792326.1"/>
    </source>
</evidence>
<organism evidence="1 2">
    <name type="scientific">Solanum bulbocastanum</name>
    <name type="common">Wild potato</name>
    <dbReference type="NCBI Taxonomy" id="147425"/>
    <lineage>
        <taxon>Eukaryota</taxon>
        <taxon>Viridiplantae</taxon>
        <taxon>Streptophyta</taxon>
        <taxon>Embryophyta</taxon>
        <taxon>Tracheophyta</taxon>
        <taxon>Spermatophyta</taxon>
        <taxon>Magnoliopsida</taxon>
        <taxon>eudicotyledons</taxon>
        <taxon>Gunneridae</taxon>
        <taxon>Pentapetalae</taxon>
        <taxon>asterids</taxon>
        <taxon>lamiids</taxon>
        <taxon>Solanales</taxon>
        <taxon>Solanaceae</taxon>
        <taxon>Solanoideae</taxon>
        <taxon>Solaneae</taxon>
        <taxon>Solanum</taxon>
    </lineage>
</organism>
<accession>A0AAN8YHM3</accession>
<name>A0AAN8YHM3_SOLBU</name>
<proteinExistence type="predicted"/>
<gene>
    <name evidence="1" type="ORF">RDI58_011407</name>
</gene>
<sequence>MGPCKEISHSSTSFRSD</sequence>
<dbReference type="Proteomes" id="UP001371456">
    <property type="component" value="Unassembled WGS sequence"/>
</dbReference>